<keyword evidence="4" id="KW-0547">Nucleotide-binding</keyword>
<keyword evidence="9" id="KW-0539">Nucleus</keyword>
<feature type="compositionally biased region" description="Basic and acidic residues" evidence="11">
    <location>
        <begin position="338"/>
        <end position="347"/>
    </location>
</feature>
<dbReference type="GO" id="GO:0003724">
    <property type="term" value="F:RNA helicase activity"/>
    <property type="evidence" value="ECO:0007669"/>
    <property type="project" value="UniProtKB-EC"/>
</dbReference>
<feature type="domain" description="S1 motif" evidence="12">
    <location>
        <begin position="260"/>
        <end position="336"/>
    </location>
</feature>
<dbReference type="InterPro" id="IPR014001">
    <property type="entry name" value="Helicase_ATP-bd"/>
</dbReference>
<evidence type="ECO:0000256" key="5">
    <source>
        <dbReference type="ARBA" id="ARBA00022801"/>
    </source>
</evidence>
<feature type="domain" description="Helicase C-terminal" evidence="14">
    <location>
        <begin position="750"/>
        <end position="930"/>
    </location>
</feature>
<feature type="compositionally biased region" description="Basic and acidic residues" evidence="11">
    <location>
        <begin position="196"/>
        <end position="210"/>
    </location>
</feature>
<dbReference type="SMART" id="SM00847">
    <property type="entry name" value="HA2"/>
    <property type="match status" value="1"/>
</dbReference>
<gene>
    <name evidence="15" type="ORF">PCOS0759_LOCUS8964</name>
</gene>
<dbReference type="SUPFAM" id="SSF52540">
    <property type="entry name" value="P-loop containing nucleoside triphosphate hydrolases"/>
    <property type="match status" value="1"/>
</dbReference>
<dbReference type="PANTHER" id="PTHR18934">
    <property type="entry name" value="ATP-DEPENDENT RNA HELICASE"/>
    <property type="match status" value="1"/>
</dbReference>
<dbReference type="InterPro" id="IPR048333">
    <property type="entry name" value="HA2_WH"/>
</dbReference>
<evidence type="ECO:0000256" key="1">
    <source>
        <dbReference type="ARBA" id="ARBA00004123"/>
    </source>
</evidence>
<dbReference type="InterPro" id="IPR027417">
    <property type="entry name" value="P-loop_NTPase"/>
</dbReference>
<dbReference type="GO" id="GO:0016787">
    <property type="term" value="F:hydrolase activity"/>
    <property type="evidence" value="ECO:0007669"/>
    <property type="project" value="UniProtKB-KW"/>
</dbReference>
<dbReference type="Pfam" id="PF04408">
    <property type="entry name" value="WHD_HA2"/>
    <property type="match status" value="1"/>
</dbReference>
<evidence type="ECO:0000256" key="11">
    <source>
        <dbReference type="SAM" id="MobiDB-lite"/>
    </source>
</evidence>
<evidence type="ECO:0000259" key="14">
    <source>
        <dbReference type="PROSITE" id="PS51194"/>
    </source>
</evidence>
<dbReference type="InterPro" id="IPR007502">
    <property type="entry name" value="Helicase-assoc_dom"/>
</dbReference>
<proteinExistence type="predicted"/>
<keyword evidence="6" id="KW-0347">Helicase</keyword>
<dbReference type="PANTHER" id="PTHR18934:SF85">
    <property type="entry name" value="ATP-DEPENDENT RNA HELICASE DHX8"/>
    <property type="match status" value="1"/>
</dbReference>
<dbReference type="CDD" id="cd18791">
    <property type="entry name" value="SF2_C_RHA"/>
    <property type="match status" value="1"/>
</dbReference>
<name>A0A7S1PKK2_9EUKA</name>
<dbReference type="Gene3D" id="1.20.120.1080">
    <property type="match status" value="1"/>
</dbReference>
<dbReference type="InterPro" id="IPR003029">
    <property type="entry name" value="S1_domain"/>
</dbReference>
<dbReference type="EC" id="3.6.4.13" evidence="2"/>
<dbReference type="AlphaFoldDB" id="A0A7S1PKK2"/>
<dbReference type="GO" id="GO:0000390">
    <property type="term" value="P:spliceosomal complex disassembly"/>
    <property type="evidence" value="ECO:0007669"/>
    <property type="project" value="TreeGrafter"/>
</dbReference>
<dbReference type="GO" id="GO:0071013">
    <property type="term" value="C:catalytic step 2 spliceosome"/>
    <property type="evidence" value="ECO:0007669"/>
    <property type="project" value="TreeGrafter"/>
</dbReference>
<evidence type="ECO:0000256" key="3">
    <source>
        <dbReference type="ARBA" id="ARBA00022664"/>
    </source>
</evidence>
<comment type="catalytic activity">
    <reaction evidence="10">
        <text>ATP + H2O = ADP + phosphate + H(+)</text>
        <dbReference type="Rhea" id="RHEA:13065"/>
        <dbReference type="ChEBI" id="CHEBI:15377"/>
        <dbReference type="ChEBI" id="CHEBI:15378"/>
        <dbReference type="ChEBI" id="CHEBI:30616"/>
        <dbReference type="ChEBI" id="CHEBI:43474"/>
        <dbReference type="ChEBI" id="CHEBI:456216"/>
        <dbReference type="EC" id="3.6.4.13"/>
    </reaction>
</comment>
<keyword evidence="8" id="KW-0508">mRNA splicing</keyword>
<protein>
    <recommendedName>
        <fullName evidence="2">RNA helicase</fullName>
        <ecNumber evidence="2">3.6.4.13</ecNumber>
    </recommendedName>
</protein>
<keyword evidence="3" id="KW-0507">mRNA processing</keyword>
<dbReference type="FunFam" id="1.20.120.1080:FF:000001">
    <property type="entry name" value="Pre-mRNA-splicing factor ATP-dependent RNA helicase"/>
    <property type="match status" value="1"/>
</dbReference>
<dbReference type="Pfam" id="PF07717">
    <property type="entry name" value="OB_NTP_bind"/>
    <property type="match status" value="1"/>
</dbReference>
<comment type="subcellular location">
    <subcellularLocation>
        <location evidence="1">Nucleus</location>
    </subcellularLocation>
</comment>
<dbReference type="Pfam" id="PF00271">
    <property type="entry name" value="Helicase_C"/>
    <property type="match status" value="1"/>
</dbReference>
<feature type="compositionally biased region" description="Polar residues" evidence="11">
    <location>
        <begin position="120"/>
        <end position="132"/>
    </location>
</feature>
<dbReference type="PROSITE" id="PS51192">
    <property type="entry name" value="HELICASE_ATP_BIND_1"/>
    <property type="match status" value="1"/>
</dbReference>
<feature type="compositionally biased region" description="Basic and acidic residues" evidence="11">
    <location>
        <begin position="163"/>
        <end position="187"/>
    </location>
</feature>
<dbReference type="InterPro" id="IPR011709">
    <property type="entry name" value="DEAD-box_helicase_OB_fold"/>
</dbReference>
<dbReference type="InterPro" id="IPR012340">
    <property type="entry name" value="NA-bd_OB-fold"/>
</dbReference>
<dbReference type="PROSITE" id="PS50126">
    <property type="entry name" value="S1"/>
    <property type="match status" value="1"/>
</dbReference>
<organism evidence="15">
    <name type="scientific">Percolomonas cosmopolitus</name>
    <dbReference type="NCBI Taxonomy" id="63605"/>
    <lineage>
        <taxon>Eukaryota</taxon>
        <taxon>Discoba</taxon>
        <taxon>Heterolobosea</taxon>
        <taxon>Tetramitia</taxon>
        <taxon>Eutetramitia</taxon>
        <taxon>Percolomonadidae</taxon>
        <taxon>Percolomonas</taxon>
    </lineage>
</organism>
<evidence type="ECO:0000259" key="13">
    <source>
        <dbReference type="PROSITE" id="PS51192"/>
    </source>
</evidence>
<dbReference type="PROSITE" id="PS00690">
    <property type="entry name" value="DEAH_ATP_HELICASE"/>
    <property type="match status" value="1"/>
</dbReference>
<keyword evidence="7" id="KW-0067">ATP-binding</keyword>
<evidence type="ECO:0000256" key="6">
    <source>
        <dbReference type="ARBA" id="ARBA00022806"/>
    </source>
</evidence>
<reference evidence="15" key="1">
    <citation type="submission" date="2021-01" db="EMBL/GenBank/DDBJ databases">
        <authorList>
            <person name="Corre E."/>
            <person name="Pelletier E."/>
            <person name="Niang G."/>
            <person name="Scheremetjew M."/>
            <person name="Finn R."/>
            <person name="Kale V."/>
            <person name="Holt S."/>
            <person name="Cochrane G."/>
            <person name="Meng A."/>
            <person name="Brown T."/>
            <person name="Cohen L."/>
        </authorList>
    </citation>
    <scope>NUCLEOTIDE SEQUENCE</scope>
    <source>
        <strain evidence="15">WS</strain>
    </source>
</reference>
<evidence type="ECO:0000313" key="15">
    <source>
        <dbReference type="EMBL" id="CAD9085710.1"/>
    </source>
</evidence>
<dbReference type="Gene3D" id="3.40.50.300">
    <property type="entry name" value="P-loop containing nucleotide triphosphate hydrolases"/>
    <property type="match status" value="2"/>
</dbReference>
<dbReference type="PROSITE" id="PS51194">
    <property type="entry name" value="HELICASE_CTER"/>
    <property type="match status" value="1"/>
</dbReference>
<dbReference type="InterPro" id="IPR001650">
    <property type="entry name" value="Helicase_C-like"/>
</dbReference>
<dbReference type="Pfam" id="PF21010">
    <property type="entry name" value="HA2_C"/>
    <property type="match status" value="1"/>
</dbReference>
<dbReference type="SMART" id="SM00487">
    <property type="entry name" value="DEXDc"/>
    <property type="match status" value="1"/>
</dbReference>
<dbReference type="FunFam" id="3.40.50.300:FF:000101">
    <property type="entry name" value="Pre-mRNA-splicing factor ATP-dependent RNA helicase"/>
    <property type="match status" value="1"/>
</dbReference>
<evidence type="ECO:0000259" key="12">
    <source>
        <dbReference type="PROSITE" id="PS50126"/>
    </source>
</evidence>
<dbReference type="Gene3D" id="2.40.50.140">
    <property type="entry name" value="Nucleic acid-binding proteins"/>
    <property type="match status" value="1"/>
</dbReference>
<evidence type="ECO:0000256" key="9">
    <source>
        <dbReference type="ARBA" id="ARBA00023242"/>
    </source>
</evidence>
<dbReference type="EMBL" id="HBGD01010895">
    <property type="protein sequence ID" value="CAD9085710.1"/>
    <property type="molecule type" value="Transcribed_RNA"/>
</dbReference>
<evidence type="ECO:0000256" key="10">
    <source>
        <dbReference type="ARBA" id="ARBA00047984"/>
    </source>
</evidence>
<sequence length="1221" mass="139980">MPPQQQSTLLNKLTQLNLLSRLTTLLQNHLKIPPNDPATHTLAQYILHLALDEAKDQKHLTELLRDGDDEDDTFQDYLVKMIWEMVEQYRKKTASDGVKSEGKSKAQASSSSDGEGISRNHPTATKTTTSEGLQEPSRKRRRYERDDFANENQNASPPKKRQHVEERRGGYEDSNSRIKRESHHDRPQPSYPPRGESSRYHDSARIKTERSSPYPPTPMSHRDHHRDSKMQSVPPRGGRLAPPPQKSFKSSTSEDKLFVNRIYECSVDSIQNYGFFSTIRSTLDAVPVTGRREGLCHINNMSTQHIRRVTDLVQRGDTVLCKITSIFGAKISLSMKDVDQKTGRDLDPQEIYAEDDKRAQVNPDSMLQKSQRRKPEKKKIIADDFDAWETAQLQKAGLWKPSDAPEEIINRHNDEIEEELEIELNDDEPMFLKGQTFKGHSRAGGSNHEPSELLKKPIGSMLRAAENSLELAKERREMRERQRAMALGDTGVLEQQQDRRDNLGWEDPLQMEEKGLQNDYRMNQPAAPAEAVPEWKKEGLGTTGRITDLSIKDQRESLPIFKLRDHLVNCIRENQLVVVVGETGSGKTTQITQYLEEEGFCNNGRMIGCTQPRRVAAVSVAKRVAEEYGCKCGEEVGFTIRFEDKTSDKTRVKYMTDGMLLRETLTDEMLSRYSVIMLDEAHERQLHTDVLFGLLKKLTERRKDIKIIITSATLDSEKFSKYFFDCPVFPIPGRTYPVEILHANDPETDYLDAALITVMQIHLTEEPGDILVFLTGQEEIDTACQILYERMKALGNDVPELVILPIYSALPSEMQSRIFDPAKPGTRKVILATNIAETSITIDGIYYVVDPGFVKQNYYNPRTKVDTLQVVPISQAAARQRAGRAGRTGPGKCYRLYTEKAFNDELPPNTMPEIQRTNMSNTVLNLKVMGINDLLNFDFMDPPPSQSIVAAMEQLFALGALDDEGLLTKLGRQMAEFPLEPQMSKALLASVDYECSEEMLTIVSMLNVQNVFYRPKDKATQADQKKAKFFQPEGDHLTMLAVYMSWQENNFSKSWSYDNFLHDRSLRRAQDVKQQLTGIFERKKFPIRSCRGKYINVRKAITSGYFAQAARRDPQDGFRTLVDGQVVYLHPGSSLFHKTPDWVIYHSLVHTTKEYMHEIIWIDPKWLVEVAPAFYKKVPSHKLSRRQKREKIEPLFDKYAEHQDEWRLSYRVKQFKKFRNR</sequence>
<dbReference type="FunFam" id="3.40.50.300:FF:000726">
    <property type="entry name" value="Pre-mRNA-splicing factor ATP-dependent RNA helicase"/>
    <property type="match status" value="1"/>
</dbReference>
<keyword evidence="5" id="KW-0378">Hydrolase</keyword>
<dbReference type="Pfam" id="PF00270">
    <property type="entry name" value="DEAD"/>
    <property type="match status" value="1"/>
</dbReference>
<feature type="region of interest" description="Disordered" evidence="11">
    <location>
        <begin position="93"/>
        <end position="253"/>
    </location>
</feature>
<dbReference type="SMART" id="SM00316">
    <property type="entry name" value="S1"/>
    <property type="match status" value="1"/>
</dbReference>
<feature type="compositionally biased region" description="Basic and acidic residues" evidence="11">
    <location>
        <begin position="93"/>
        <end position="104"/>
    </location>
</feature>
<dbReference type="SMART" id="SM00490">
    <property type="entry name" value="HELICc"/>
    <property type="match status" value="1"/>
</dbReference>
<evidence type="ECO:0000256" key="7">
    <source>
        <dbReference type="ARBA" id="ARBA00022840"/>
    </source>
</evidence>
<dbReference type="InterPro" id="IPR002464">
    <property type="entry name" value="DNA/RNA_helicase_DEAH_CS"/>
</dbReference>
<feature type="domain" description="Helicase ATP-binding" evidence="13">
    <location>
        <begin position="568"/>
        <end position="732"/>
    </location>
</feature>
<feature type="region of interest" description="Disordered" evidence="11">
    <location>
        <begin position="338"/>
        <end position="379"/>
    </location>
</feature>
<evidence type="ECO:0000256" key="4">
    <source>
        <dbReference type="ARBA" id="ARBA00022741"/>
    </source>
</evidence>
<dbReference type="GO" id="GO:0005684">
    <property type="term" value="C:U2-type spliceosomal complex"/>
    <property type="evidence" value="ECO:0007669"/>
    <property type="project" value="UniProtKB-ARBA"/>
</dbReference>
<dbReference type="InterPro" id="IPR011545">
    <property type="entry name" value="DEAD/DEAH_box_helicase_dom"/>
</dbReference>
<dbReference type="SUPFAM" id="SSF50249">
    <property type="entry name" value="Nucleic acid-binding proteins"/>
    <property type="match status" value="1"/>
</dbReference>
<evidence type="ECO:0000256" key="8">
    <source>
        <dbReference type="ARBA" id="ARBA00023187"/>
    </source>
</evidence>
<accession>A0A7S1PKK2</accession>
<dbReference type="GO" id="GO:0005524">
    <property type="term" value="F:ATP binding"/>
    <property type="evidence" value="ECO:0007669"/>
    <property type="project" value="UniProtKB-KW"/>
</dbReference>
<dbReference type="GO" id="GO:0003723">
    <property type="term" value="F:RNA binding"/>
    <property type="evidence" value="ECO:0007669"/>
    <property type="project" value="TreeGrafter"/>
</dbReference>
<evidence type="ECO:0000256" key="2">
    <source>
        <dbReference type="ARBA" id="ARBA00012552"/>
    </source>
</evidence>